<dbReference type="Gene3D" id="2.60.120.330">
    <property type="entry name" value="B-lactam Antibiotic, Isopenicillin N Synthase, Chain"/>
    <property type="match status" value="1"/>
</dbReference>
<reference evidence="8" key="1">
    <citation type="submission" date="2020-12" db="EMBL/GenBank/DDBJ databases">
        <authorList>
            <person name="Iha C."/>
        </authorList>
    </citation>
    <scope>NUCLEOTIDE SEQUENCE</scope>
</reference>
<keyword evidence="9" id="KW-1185">Reference proteome</keyword>
<evidence type="ECO:0000313" key="9">
    <source>
        <dbReference type="Proteomes" id="UP000708148"/>
    </source>
</evidence>
<dbReference type="Pfam" id="PF14226">
    <property type="entry name" value="DIOX_N"/>
    <property type="match status" value="1"/>
</dbReference>
<sequence length="268" mass="28818">MTDPYSEEMGHAAEAGGRSEADGGLGGGGAQGLAVPMVDMSTDEEVAAAVVRQACTTLGFFKVANHGVPQALVDAFFEHCHRLFALPIAEKMAMLQDVNNRGYTPMAEETLDPGAQSAPDTKEGFYFGREVALGSEEASKPLHGPNQWPDEASVPGFRDGATQYYEALRGLAMRLLRLFARALNLAPEFFDDKFTRPIVSLRPLHYSAQVSQPEAGTFGAGAHTDYGMLTILATDDTPGLQIHVGGQWIDVPPQHGTFIINIGDLLER</sequence>
<dbReference type="EMBL" id="CAJHUC010000691">
    <property type="protein sequence ID" value="CAD7697646.1"/>
    <property type="molecule type" value="Genomic_DNA"/>
</dbReference>
<dbReference type="PANTHER" id="PTHR10209">
    <property type="entry name" value="OXIDOREDUCTASE, 2OG-FE II OXYGENASE FAMILY PROTEIN"/>
    <property type="match status" value="1"/>
</dbReference>
<proteinExistence type="inferred from homology"/>
<feature type="domain" description="Non-haem dioxygenase N-terminal" evidence="7">
    <location>
        <begin position="35"/>
        <end position="151"/>
    </location>
</feature>
<feature type="region of interest" description="Disordered" evidence="5">
    <location>
        <begin position="1"/>
        <end position="28"/>
    </location>
</feature>
<dbReference type="Pfam" id="PF03171">
    <property type="entry name" value="2OG-FeII_Oxy"/>
    <property type="match status" value="1"/>
</dbReference>
<gene>
    <name evidence="8" type="ORF">OSTQU699_LOCUS3007</name>
</gene>
<dbReference type="InterPro" id="IPR044861">
    <property type="entry name" value="IPNS-like_FE2OG_OXY"/>
</dbReference>
<keyword evidence="3" id="KW-0560">Oxidoreductase</keyword>
<dbReference type="GO" id="GO:0016491">
    <property type="term" value="F:oxidoreductase activity"/>
    <property type="evidence" value="ECO:0007669"/>
    <property type="project" value="UniProtKB-KW"/>
</dbReference>
<dbReference type="SUPFAM" id="SSF51197">
    <property type="entry name" value="Clavaminate synthase-like"/>
    <property type="match status" value="1"/>
</dbReference>
<keyword evidence="2" id="KW-0479">Metal-binding</keyword>
<protein>
    <submittedName>
        <fullName evidence="8">Uncharacterized protein</fullName>
    </submittedName>
</protein>
<dbReference type="GO" id="GO:0046872">
    <property type="term" value="F:metal ion binding"/>
    <property type="evidence" value="ECO:0007669"/>
    <property type="project" value="UniProtKB-KW"/>
</dbReference>
<comment type="caution">
    <text evidence="8">The sequence shown here is derived from an EMBL/GenBank/DDBJ whole genome shotgun (WGS) entry which is preliminary data.</text>
</comment>
<evidence type="ECO:0000256" key="4">
    <source>
        <dbReference type="ARBA" id="ARBA00023004"/>
    </source>
</evidence>
<evidence type="ECO:0000256" key="2">
    <source>
        <dbReference type="ARBA" id="ARBA00022723"/>
    </source>
</evidence>
<evidence type="ECO:0000259" key="6">
    <source>
        <dbReference type="Pfam" id="PF03171"/>
    </source>
</evidence>
<dbReference type="InterPro" id="IPR026992">
    <property type="entry name" value="DIOX_N"/>
</dbReference>
<dbReference type="PANTHER" id="PTHR10209:SF867">
    <property type="entry name" value="2-OXOGLUTARATE (2OG) AND FE(II)-DEPENDENT OXYGENASE SUPERFAMILY PROTEIN"/>
    <property type="match status" value="1"/>
</dbReference>
<dbReference type="Proteomes" id="UP000708148">
    <property type="component" value="Unassembled WGS sequence"/>
</dbReference>
<evidence type="ECO:0000256" key="1">
    <source>
        <dbReference type="ARBA" id="ARBA00008056"/>
    </source>
</evidence>
<evidence type="ECO:0000313" key="8">
    <source>
        <dbReference type="EMBL" id="CAD7697646.1"/>
    </source>
</evidence>
<organism evidence="8 9">
    <name type="scientific">Ostreobium quekettii</name>
    <dbReference type="NCBI Taxonomy" id="121088"/>
    <lineage>
        <taxon>Eukaryota</taxon>
        <taxon>Viridiplantae</taxon>
        <taxon>Chlorophyta</taxon>
        <taxon>core chlorophytes</taxon>
        <taxon>Ulvophyceae</taxon>
        <taxon>TCBD clade</taxon>
        <taxon>Bryopsidales</taxon>
        <taxon>Ostreobineae</taxon>
        <taxon>Ostreobiaceae</taxon>
        <taxon>Ostreobium</taxon>
    </lineage>
</organism>
<dbReference type="AlphaFoldDB" id="A0A8S1J234"/>
<name>A0A8S1J234_9CHLO</name>
<evidence type="ECO:0000256" key="5">
    <source>
        <dbReference type="SAM" id="MobiDB-lite"/>
    </source>
</evidence>
<dbReference type="InterPro" id="IPR027443">
    <property type="entry name" value="IPNS-like_sf"/>
</dbReference>
<comment type="similarity">
    <text evidence="1">Belongs to the iron/ascorbate-dependent oxidoreductase family.</text>
</comment>
<keyword evidence="4" id="KW-0408">Iron</keyword>
<accession>A0A8S1J234</accession>
<evidence type="ECO:0000259" key="7">
    <source>
        <dbReference type="Pfam" id="PF14226"/>
    </source>
</evidence>
<evidence type="ECO:0000256" key="3">
    <source>
        <dbReference type="ARBA" id="ARBA00023002"/>
    </source>
</evidence>
<dbReference type="OrthoDB" id="288590at2759"/>
<feature type="domain" description="Isopenicillin N synthase-like Fe(2+) 2OG dioxygenase" evidence="6">
    <location>
        <begin position="205"/>
        <end position="267"/>
    </location>
</feature>